<evidence type="ECO:0000256" key="9">
    <source>
        <dbReference type="ARBA" id="ARBA00031306"/>
    </source>
</evidence>
<keyword evidence="5 11" id="KW-0808">Transferase</keyword>
<evidence type="ECO:0000256" key="6">
    <source>
        <dbReference type="ARBA" id="ARBA00022723"/>
    </source>
</evidence>
<protein>
    <recommendedName>
        <fullName evidence="3 11">FAD:protein FMN transferase</fullName>
        <ecNumber evidence="2 11">2.7.1.180</ecNumber>
    </recommendedName>
    <alternativeName>
        <fullName evidence="9 11">Flavin transferase</fullName>
    </alternativeName>
</protein>
<comment type="caution">
    <text evidence="12">The sequence shown here is derived from an EMBL/GenBank/DDBJ whole genome shotgun (WGS) entry which is preliminary data.</text>
</comment>
<dbReference type="PIRSF" id="PIRSF006268">
    <property type="entry name" value="ApbE"/>
    <property type="match status" value="1"/>
</dbReference>
<dbReference type="EMBL" id="BAABAK010000019">
    <property type="protein sequence ID" value="GAA3979682.1"/>
    <property type="molecule type" value="Genomic_DNA"/>
</dbReference>
<proteinExistence type="inferred from homology"/>
<evidence type="ECO:0000256" key="10">
    <source>
        <dbReference type="ARBA" id="ARBA00048540"/>
    </source>
</evidence>
<keyword evidence="6 11" id="KW-0479">Metal-binding</keyword>
<evidence type="ECO:0000313" key="12">
    <source>
        <dbReference type="EMBL" id="GAA3979682.1"/>
    </source>
</evidence>
<evidence type="ECO:0000256" key="2">
    <source>
        <dbReference type="ARBA" id="ARBA00011955"/>
    </source>
</evidence>
<dbReference type="RefSeq" id="WP_344769067.1">
    <property type="nucleotide sequence ID" value="NZ_BAABAK010000019.1"/>
</dbReference>
<dbReference type="EC" id="2.7.1.180" evidence="2 11"/>
<dbReference type="Gene3D" id="3.10.520.10">
    <property type="entry name" value="ApbE-like domains"/>
    <property type="match status" value="1"/>
</dbReference>
<gene>
    <name evidence="12" type="ORF">GCM10022246_34630</name>
</gene>
<dbReference type="InterPro" id="IPR003374">
    <property type="entry name" value="ApbE-like_sf"/>
</dbReference>
<comment type="cofactor">
    <cofactor evidence="1">
        <name>Mg(2+)</name>
        <dbReference type="ChEBI" id="CHEBI:18420"/>
    </cofactor>
</comment>
<evidence type="ECO:0000256" key="8">
    <source>
        <dbReference type="ARBA" id="ARBA00022842"/>
    </source>
</evidence>
<keyword evidence="4 11" id="KW-0285">Flavoprotein</keyword>
<evidence type="ECO:0000256" key="11">
    <source>
        <dbReference type="PIRNR" id="PIRNR006268"/>
    </source>
</evidence>
<organism evidence="12 13">
    <name type="scientific">Pedobacter ginsengiterrae</name>
    <dbReference type="NCBI Taxonomy" id="871696"/>
    <lineage>
        <taxon>Bacteria</taxon>
        <taxon>Pseudomonadati</taxon>
        <taxon>Bacteroidota</taxon>
        <taxon>Sphingobacteriia</taxon>
        <taxon>Sphingobacteriales</taxon>
        <taxon>Sphingobacteriaceae</taxon>
        <taxon>Pedobacter</taxon>
    </lineage>
</organism>
<dbReference type="PANTHER" id="PTHR30040">
    <property type="entry name" value="THIAMINE BIOSYNTHESIS LIPOPROTEIN APBE"/>
    <property type="match status" value="1"/>
</dbReference>
<dbReference type="PANTHER" id="PTHR30040:SF2">
    <property type="entry name" value="FAD:PROTEIN FMN TRANSFERASE"/>
    <property type="match status" value="1"/>
</dbReference>
<comment type="similarity">
    <text evidence="11">Belongs to the ApbE family.</text>
</comment>
<dbReference type="Proteomes" id="UP001501081">
    <property type="component" value="Unassembled WGS sequence"/>
</dbReference>
<reference evidence="13" key="1">
    <citation type="journal article" date="2019" name="Int. J. Syst. Evol. Microbiol.">
        <title>The Global Catalogue of Microorganisms (GCM) 10K type strain sequencing project: providing services to taxonomists for standard genome sequencing and annotation.</title>
        <authorList>
            <consortium name="The Broad Institute Genomics Platform"/>
            <consortium name="The Broad Institute Genome Sequencing Center for Infectious Disease"/>
            <person name="Wu L."/>
            <person name="Ma J."/>
        </authorList>
    </citation>
    <scope>NUCLEOTIDE SEQUENCE [LARGE SCALE GENOMIC DNA]</scope>
    <source>
        <strain evidence="13">JCM 17338</strain>
    </source>
</reference>
<evidence type="ECO:0000256" key="3">
    <source>
        <dbReference type="ARBA" id="ARBA00016337"/>
    </source>
</evidence>
<evidence type="ECO:0000256" key="4">
    <source>
        <dbReference type="ARBA" id="ARBA00022630"/>
    </source>
</evidence>
<accession>A0ABP7QBQ7</accession>
<sequence length="343" mass="38387">MRLLLFFICLLTLTSFSISKEIRKYELAGQAQGTDYTITYFATDSLVSKTDIDNLLNKIDLSMSLYKKNSLINQFNNANKSIKTDKFIRDVLKRSFEINTDTKGLFDITVAPLVQAWGFGPKETRKEPDSTTIRSILKCVGMQNLFFKSDMLLKSKSCINIDLNGIAQGYSVDLIARYLEQKGLKQYVAELGGEIRVSGPKPNGESIKIGIEGPGDNGTPTIRHIAAINSGAITTSGNYRKFHQSGLKTISHLINPKTGYPLNNEMISVTVYANDAITADGYDNSLMSMHINEAINFVEKRKNLEAYFVYKNQQGKIVDTLTSGFKKLIIPENQFKNQTDEKK</sequence>
<evidence type="ECO:0000256" key="5">
    <source>
        <dbReference type="ARBA" id="ARBA00022679"/>
    </source>
</evidence>
<dbReference type="SUPFAM" id="SSF143631">
    <property type="entry name" value="ApbE-like"/>
    <property type="match status" value="1"/>
</dbReference>
<dbReference type="GO" id="GO:0016740">
    <property type="term" value="F:transferase activity"/>
    <property type="evidence" value="ECO:0007669"/>
    <property type="project" value="UniProtKB-KW"/>
</dbReference>
<keyword evidence="7 11" id="KW-0274">FAD</keyword>
<name>A0ABP7QBQ7_9SPHI</name>
<dbReference type="InterPro" id="IPR024932">
    <property type="entry name" value="ApbE"/>
</dbReference>
<dbReference type="Pfam" id="PF02424">
    <property type="entry name" value="ApbE"/>
    <property type="match status" value="1"/>
</dbReference>
<keyword evidence="8 11" id="KW-0460">Magnesium</keyword>
<comment type="catalytic activity">
    <reaction evidence="10 11">
        <text>L-threonyl-[protein] + FAD = FMN-L-threonyl-[protein] + AMP + H(+)</text>
        <dbReference type="Rhea" id="RHEA:36847"/>
        <dbReference type="Rhea" id="RHEA-COMP:11060"/>
        <dbReference type="Rhea" id="RHEA-COMP:11061"/>
        <dbReference type="ChEBI" id="CHEBI:15378"/>
        <dbReference type="ChEBI" id="CHEBI:30013"/>
        <dbReference type="ChEBI" id="CHEBI:57692"/>
        <dbReference type="ChEBI" id="CHEBI:74257"/>
        <dbReference type="ChEBI" id="CHEBI:456215"/>
        <dbReference type="EC" id="2.7.1.180"/>
    </reaction>
</comment>
<evidence type="ECO:0000313" key="13">
    <source>
        <dbReference type="Proteomes" id="UP001501081"/>
    </source>
</evidence>
<evidence type="ECO:0000256" key="7">
    <source>
        <dbReference type="ARBA" id="ARBA00022827"/>
    </source>
</evidence>
<evidence type="ECO:0000256" key="1">
    <source>
        <dbReference type="ARBA" id="ARBA00001946"/>
    </source>
</evidence>
<keyword evidence="13" id="KW-1185">Reference proteome</keyword>